<gene>
    <name evidence="2" type="ORF">DYP60_04730</name>
</gene>
<dbReference type="Proteomes" id="UP000264002">
    <property type="component" value="Unassembled WGS sequence"/>
</dbReference>
<evidence type="ECO:0000256" key="1">
    <source>
        <dbReference type="SAM" id="SignalP"/>
    </source>
</evidence>
<name>A0A372MHR5_9SPIR</name>
<dbReference type="RefSeq" id="WP_117329737.1">
    <property type="nucleotide sequence ID" value="NZ_QUWK01000004.1"/>
</dbReference>
<reference evidence="2 3" key="2">
    <citation type="submission" date="2018-09" db="EMBL/GenBank/DDBJ databases">
        <title>Genome of Sphaerochaeta halotolerans strain 4-11.</title>
        <authorList>
            <person name="Nazina T.N."/>
            <person name="Sokolova D.S."/>
        </authorList>
    </citation>
    <scope>NUCLEOTIDE SEQUENCE [LARGE SCALE GENOMIC DNA]</scope>
    <source>
        <strain evidence="2 3">4-11</strain>
    </source>
</reference>
<evidence type="ECO:0000313" key="3">
    <source>
        <dbReference type="Proteomes" id="UP000264002"/>
    </source>
</evidence>
<dbReference type="AlphaFoldDB" id="A0A372MHR5"/>
<keyword evidence="3" id="KW-1185">Reference proteome</keyword>
<organism evidence="2 3">
    <name type="scientific">Sphaerochaeta halotolerans</name>
    <dbReference type="NCBI Taxonomy" id="2293840"/>
    <lineage>
        <taxon>Bacteria</taxon>
        <taxon>Pseudomonadati</taxon>
        <taxon>Spirochaetota</taxon>
        <taxon>Spirochaetia</taxon>
        <taxon>Spirochaetales</taxon>
        <taxon>Sphaerochaetaceae</taxon>
        <taxon>Sphaerochaeta</taxon>
    </lineage>
</organism>
<proteinExistence type="predicted"/>
<reference evidence="3" key="1">
    <citation type="submission" date="2018-08" db="EMBL/GenBank/DDBJ databases">
        <authorList>
            <person name="Grouzdev D.S."/>
            <person name="Krutkina M.S."/>
        </authorList>
    </citation>
    <scope>NUCLEOTIDE SEQUENCE [LARGE SCALE GENOMIC DNA]</scope>
    <source>
        <strain evidence="3">4-11</strain>
    </source>
</reference>
<keyword evidence="1" id="KW-0732">Signal</keyword>
<feature type="chain" id="PRO_5016795014" description="Curli production assembly/transport component CsgG" evidence="1">
    <location>
        <begin position="22"/>
        <end position="382"/>
    </location>
</feature>
<protein>
    <recommendedName>
        <fullName evidence="4">Curli production assembly/transport component CsgG</fullName>
    </recommendedName>
</protein>
<evidence type="ECO:0008006" key="4">
    <source>
        <dbReference type="Google" id="ProtNLM"/>
    </source>
</evidence>
<comment type="caution">
    <text evidence="2">The sequence shown here is derived from an EMBL/GenBank/DDBJ whole genome shotgun (WGS) entry which is preliminary data.</text>
</comment>
<sequence length="382" mass="42936">MKRFVKVVLVFALMVFLSGCATTVKVRHLVPGEVDLGGERSLAIASTSSYRFPYGRPLSPWVSGLQGTDFTLSTGFETNLSERVASLATRKIVQAVSDTRYFSILVPEATDAYLSLSRTGKDGVRLMREKGFDLLMSSEISYMDVEERVEGTDLREFVTNSSGISSEQVTKREYYLIQEATLGISYTITRLHDGGILVRETVTDKEEKRTKIGTRYYAEDGSYRDERNYSSGLAPSFGTLFSQIIERITDKMVLNLAPSWETEHFPLMKNKEKLASAEIAHEFAKNGEYRRAYQQFLSIWQQSRQLSSGYNASLMLATLGELHASVDLMNEVYNSTGDERVYDTLLILQQALSQDQLAQRQISGDSVDDGQGVTMTQYMVME</sequence>
<feature type="signal peptide" evidence="1">
    <location>
        <begin position="1"/>
        <end position="21"/>
    </location>
</feature>
<accession>A0A372MHR5</accession>
<evidence type="ECO:0000313" key="2">
    <source>
        <dbReference type="EMBL" id="RFU95327.1"/>
    </source>
</evidence>
<dbReference type="EMBL" id="QUWK01000004">
    <property type="protein sequence ID" value="RFU95327.1"/>
    <property type="molecule type" value="Genomic_DNA"/>
</dbReference>
<dbReference type="PROSITE" id="PS51257">
    <property type="entry name" value="PROKAR_LIPOPROTEIN"/>
    <property type="match status" value="1"/>
</dbReference>